<sequence length="289" mass="33751">MIFIGGIIMNTKRLKIIAIISMLIDHIPRIIPWQMWIAIAESISLSFPGKEELVSEIVIDRVPGIMGYIGRLAAPIFMFCITVGFRYTKNIKKYIFRVFTFAFISQIPYILFTQSEEYASGFSKLELTPFYKIDLNIMFTLGFGLVALYFYEKIKDKNTIIRLTPIIAAALISYVLNTEGGYIYIVYIFMFYLLRDVSILKKAFIWIFIIVICRLPLLFHLLQINNDIMRALPTMRVNTVGVYVGAFLTFFFNNKKTHISKTFKYLMYLFYPVHLILLYFTYLLLSSIF</sequence>
<evidence type="ECO:0000256" key="1">
    <source>
        <dbReference type="SAM" id="Phobius"/>
    </source>
</evidence>
<feature type="transmembrane region" description="Helical" evidence="1">
    <location>
        <begin position="265"/>
        <end position="285"/>
    </location>
</feature>
<reference evidence="2 3" key="1">
    <citation type="submission" date="2018-09" db="EMBL/GenBank/DDBJ databases">
        <title>Genome sequencing of Lachnoanaerobaculum umeaense DSM 23576.</title>
        <authorList>
            <person name="Kook J.-K."/>
            <person name="Park S.-N."/>
            <person name="Lim Y.K."/>
        </authorList>
    </citation>
    <scope>NUCLEOTIDE SEQUENCE [LARGE SCALE GENOMIC DNA]</scope>
    <source>
        <strain evidence="3">DSM 23576 \ CCUG 58757</strain>
    </source>
</reference>
<dbReference type="EMBL" id="CP032364">
    <property type="protein sequence ID" value="AYA99676.1"/>
    <property type="molecule type" value="Genomic_DNA"/>
</dbReference>
<dbReference type="Pfam" id="PF05857">
    <property type="entry name" value="TraX"/>
    <property type="match status" value="1"/>
</dbReference>
<evidence type="ECO:0000313" key="2">
    <source>
        <dbReference type="EMBL" id="AYA99676.1"/>
    </source>
</evidence>
<dbReference type="InterPro" id="IPR008875">
    <property type="entry name" value="TraX"/>
</dbReference>
<feature type="transmembrane region" description="Helical" evidence="1">
    <location>
        <begin position="94"/>
        <end position="113"/>
    </location>
</feature>
<name>A0A385Q0I0_9FIRM</name>
<feature type="transmembrane region" description="Helical" evidence="1">
    <location>
        <begin position="68"/>
        <end position="87"/>
    </location>
</feature>
<accession>A0A385Q0I0</accession>
<dbReference type="OrthoDB" id="9781069at2"/>
<keyword evidence="1" id="KW-0472">Membrane</keyword>
<feature type="transmembrane region" description="Helical" evidence="1">
    <location>
        <begin position="234"/>
        <end position="253"/>
    </location>
</feature>
<protein>
    <recommendedName>
        <fullName evidence="4">Conjugal transfer protein TraX</fullName>
    </recommendedName>
</protein>
<gene>
    <name evidence="2" type="ORF">D4A81_06840</name>
</gene>
<evidence type="ECO:0000313" key="3">
    <source>
        <dbReference type="Proteomes" id="UP000265562"/>
    </source>
</evidence>
<proteinExistence type="predicted"/>
<organism evidence="2 3">
    <name type="scientific">Lachnoanaerobaculum umeaense</name>
    <dbReference type="NCBI Taxonomy" id="617123"/>
    <lineage>
        <taxon>Bacteria</taxon>
        <taxon>Bacillati</taxon>
        <taxon>Bacillota</taxon>
        <taxon>Clostridia</taxon>
        <taxon>Lachnospirales</taxon>
        <taxon>Lachnospiraceae</taxon>
        <taxon>Lachnoanaerobaculum</taxon>
    </lineage>
</organism>
<keyword evidence="3" id="KW-1185">Reference proteome</keyword>
<dbReference type="KEGG" id="lua:D4A81_06840"/>
<dbReference type="Proteomes" id="UP000265562">
    <property type="component" value="Chromosome"/>
</dbReference>
<feature type="transmembrane region" description="Helical" evidence="1">
    <location>
        <begin position="133"/>
        <end position="151"/>
    </location>
</feature>
<keyword evidence="1" id="KW-0812">Transmembrane</keyword>
<dbReference type="AlphaFoldDB" id="A0A385Q0I0"/>
<keyword evidence="1" id="KW-1133">Transmembrane helix</keyword>
<feature type="transmembrane region" description="Helical" evidence="1">
    <location>
        <begin position="203"/>
        <end position="222"/>
    </location>
</feature>
<feature type="transmembrane region" description="Helical" evidence="1">
    <location>
        <begin position="163"/>
        <end position="191"/>
    </location>
</feature>
<evidence type="ECO:0008006" key="4">
    <source>
        <dbReference type="Google" id="ProtNLM"/>
    </source>
</evidence>